<protein>
    <recommendedName>
        <fullName evidence="14">Leucine-rich repeat-containing N-terminal plant-type domain-containing protein</fullName>
    </recommendedName>
</protein>
<keyword evidence="8 12" id="KW-1133">Transmembrane helix</keyword>
<keyword evidence="10" id="KW-0675">Receptor</keyword>
<evidence type="ECO:0000256" key="9">
    <source>
        <dbReference type="ARBA" id="ARBA00023136"/>
    </source>
</evidence>
<dbReference type="FunFam" id="3.80.10.10:FF:000095">
    <property type="entry name" value="LRR receptor-like serine/threonine-protein kinase GSO1"/>
    <property type="match status" value="1"/>
</dbReference>
<dbReference type="InterPro" id="IPR032675">
    <property type="entry name" value="LRR_dom_sf"/>
</dbReference>
<evidence type="ECO:0000256" key="5">
    <source>
        <dbReference type="ARBA" id="ARBA00022692"/>
    </source>
</evidence>
<evidence type="ECO:0000256" key="6">
    <source>
        <dbReference type="ARBA" id="ARBA00022729"/>
    </source>
</evidence>
<name>A0A397Y9S2_BRACM</name>
<evidence type="ECO:0000256" key="7">
    <source>
        <dbReference type="ARBA" id="ARBA00022737"/>
    </source>
</evidence>
<sequence>MMSSHSYWFSSVVTLYFFFLVFRVLHTLASPIHHYCCHDQRDALLEFKHEFPVNESNSGPYLSSWNNNHDCCVWEGVTCDAKSGKVISLYLYDIPLNNSLKPNSSLFKLQHLRNLTLIACSLCGEIPSSIGNLTQLEFLYLDSNNFKGYIPASFANFTKLSLLDLSNNQFKGEFPLVLLNLTTSLSSLDISSNLFKSKLSPDVSRFRSLEYFSVGGNSFFGPFPTSLFMIPSLTRVDLWGNNFNGPVEFKNISSSSKLQILYLDHNNFTGPVPKSISNFPYLYRLDLSDNNLIGPIPRSLSKLVNLDSLDLSHNNFIEPIPIFISKLNSLTLGTLDLSYNKLEGKISGWLWHVPTLILSHNSFNRFEKSLEVSDLSNSVTLDLSSNVFRGPLPHWICKLRPSTLLDLSNNSFSGSIPQCFRNTVAGLTSLNLKKNNFSGILPSNIFVNATNLASLDISYNQLEGKLPESLVDCTMLVFLNVQNNKIKDKFPFSLSSLNVLILRSNEFYGPLYHPHVSIAFQSLRVIDISHNHFNGTLPPFYFSNWLEMIMLAEEFQSHSMYMGYDLFDDPFRYSMEIVNKGVNTLFELIRTDFGAIDFSGNNFSGKIPKSIGLLNGLRLLNLSSNRFSNHIPQSLANLTNLEELDLSRNQLSGQIPRNLVRLSFLSIMNFSHNNLEGPIPRSTQFQRQNCSSFMDNPKLYGLEDICGKTHFPNPTPQESEDLSEPEEQVISWIAAAIAYGPGVFCGLVIGHIFSQGIYNWFM</sequence>
<dbReference type="InterPro" id="IPR046956">
    <property type="entry name" value="RLP23-like"/>
</dbReference>
<organism evidence="15 16">
    <name type="scientific">Brassica campestris</name>
    <name type="common">Field mustard</name>
    <dbReference type="NCBI Taxonomy" id="3711"/>
    <lineage>
        <taxon>Eukaryota</taxon>
        <taxon>Viridiplantae</taxon>
        <taxon>Streptophyta</taxon>
        <taxon>Embryophyta</taxon>
        <taxon>Tracheophyta</taxon>
        <taxon>Spermatophyta</taxon>
        <taxon>Magnoliopsida</taxon>
        <taxon>eudicotyledons</taxon>
        <taxon>Gunneridae</taxon>
        <taxon>Pentapetalae</taxon>
        <taxon>rosids</taxon>
        <taxon>malvids</taxon>
        <taxon>Brassicales</taxon>
        <taxon>Brassicaceae</taxon>
        <taxon>Brassiceae</taxon>
        <taxon>Brassica</taxon>
    </lineage>
</organism>
<evidence type="ECO:0000256" key="10">
    <source>
        <dbReference type="ARBA" id="ARBA00023170"/>
    </source>
</evidence>
<dbReference type="InterPro" id="IPR013210">
    <property type="entry name" value="LRR_N_plant-typ"/>
</dbReference>
<evidence type="ECO:0000313" key="16">
    <source>
        <dbReference type="Proteomes" id="UP000264353"/>
    </source>
</evidence>
<comment type="subcellular location">
    <subcellularLocation>
        <location evidence="1">Cell membrane</location>
        <topology evidence="1">Single-pass type I membrane protein</topology>
    </subcellularLocation>
</comment>
<dbReference type="PRINTS" id="PR00019">
    <property type="entry name" value="LEURICHRPT"/>
</dbReference>
<dbReference type="PROSITE" id="PS51450">
    <property type="entry name" value="LRR"/>
    <property type="match status" value="1"/>
</dbReference>
<evidence type="ECO:0000256" key="3">
    <source>
        <dbReference type="ARBA" id="ARBA00022475"/>
    </source>
</evidence>
<reference evidence="15 16" key="1">
    <citation type="submission" date="2018-06" db="EMBL/GenBank/DDBJ databases">
        <title>WGS assembly of Brassica rapa FPsc.</title>
        <authorList>
            <person name="Bowman J."/>
            <person name="Kohchi T."/>
            <person name="Yamato K."/>
            <person name="Jenkins J."/>
            <person name="Shu S."/>
            <person name="Ishizaki K."/>
            <person name="Yamaoka S."/>
            <person name="Nishihama R."/>
            <person name="Nakamura Y."/>
            <person name="Berger F."/>
            <person name="Adam C."/>
            <person name="Aki S."/>
            <person name="Althoff F."/>
            <person name="Araki T."/>
            <person name="Arteaga-Vazquez M."/>
            <person name="Balasubrmanian S."/>
            <person name="Bauer D."/>
            <person name="Boehm C."/>
            <person name="Briginshaw L."/>
            <person name="Caballero-Perez J."/>
            <person name="Catarino B."/>
            <person name="Chen F."/>
            <person name="Chiyoda S."/>
            <person name="Chovatia M."/>
            <person name="Davies K."/>
            <person name="Delmans M."/>
            <person name="Demura T."/>
            <person name="Dierschke T."/>
            <person name="Dolan L."/>
            <person name="Dorantes-Acosta A."/>
            <person name="Eklund D."/>
            <person name="Florent S."/>
            <person name="Flores-Sandoval E."/>
            <person name="Fujiyama A."/>
            <person name="Fukuzawa H."/>
            <person name="Galik B."/>
            <person name="Grimanelli D."/>
            <person name="Grimwood J."/>
            <person name="Grossniklaus U."/>
            <person name="Hamada T."/>
            <person name="Haseloff J."/>
            <person name="Hetherington A."/>
            <person name="Higo A."/>
            <person name="Hirakawa Y."/>
            <person name="Hundley H."/>
            <person name="Ikeda Y."/>
            <person name="Inoue K."/>
            <person name="Inoue S."/>
            <person name="Ishida S."/>
            <person name="Jia Q."/>
            <person name="Kakita M."/>
            <person name="Kanazawa T."/>
            <person name="Kawai Y."/>
            <person name="Kawashima T."/>
            <person name="Kennedy M."/>
            <person name="Kinose K."/>
            <person name="Kinoshita T."/>
            <person name="Kohara Y."/>
            <person name="Koide E."/>
            <person name="Komatsu K."/>
            <person name="Kopischke S."/>
            <person name="Kubo M."/>
            <person name="Kyozuka J."/>
            <person name="Lagercrantz U."/>
            <person name="Lin S."/>
            <person name="Lindquist E."/>
            <person name="Lipzen A."/>
            <person name="Lu C."/>
            <person name="Luna E."/>
            <person name="Martienssen R."/>
            <person name="Minamino N."/>
            <person name="Mizutani M."/>
            <person name="Mizutani M."/>
            <person name="Mochizuki N."/>
            <person name="Monte I."/>
            <person name="Mosher R."/>
            <person name="Nagasaki H."/>
            <person name="Nakagami H."/>
            <person name="Naramoto S."/>
            <person name="Nishitani K."/>
            <person name="Ohtani M."/>
            <person name="Okamoto T."/>
            <person name="Okumura M."/>
            <person name="Phillips J."/>
            <person name="Pollak B."/>
            <person name="Reinders A."/>
            <person name="Roevekamp M."/>
            <person name="Sano R."/>
            <person name="Sawa S."/>
            <person name="Schmid M."/>
            <person name="Shirakawa M."/>
            <person name="Solano R."/>
            <person name="Spunde A."/>
            <person name="Suetsugu N."/>
            <person name="Sugano S."/>
            <person name="Sugiyama A."/>
            <person name="Sun R."/>
            <person name="Suzuki Y."/>
            <person name="Takenaka M."/>
            <person name="Takezawa D."/>
            <person name="Tomogane H."/>
            <person name="Tsuzuki M."/>
            <person name="Ueda T."/>
            <person name="Umeda M."/>
            <person name="Ward J."/>
            <person name="Watanabe Y."/>
            <person name="Yazaki K."/>
            <person name="Yokoyama R."/>
            <person name="Yoshitake Y."/>
            <person name="Yotsui I."/>
            <person name="Zachgo S."/>
            <person name="Schmutz J."/>
        </authorList>
    </citation>
    <scope>NUCLEOTIDE SEQUENCE [LARGE SCALE GENOMIC DNA]</scope>
    <source>
        <strain evidence="16">cv. B-3</strain>
    </source>
</reference>
<dbReference type="Gene3D" id="3.80.10.10">
    <property type="entry name" value="Ribonuclease Inhibitor"/>
    <property type="match status" value="2"/>
</dbReference>
<keyword evidence="7" id="KW-0677">Repeat</keyword>
<dbReference type="Pfam" id="PF13855">
    <property type="entry name" value="LRR_8"/>
    <property type="match status" value="2"/>
</dbReference>
<evidence type="ECO:0000259" key="14">
    <source>
        <dbReference type="Pfam" id="PF08263"/>
    </source>
</evidence>
<dbReference type="SMART" id="SM00369">
    <property type="entry name" value="LRR_TYP"/>
    <property type="match status" value="6"/>
</dbReference>
<evidence type="ECO:0000256" key="11">
    <source>
        <dbReference type="ARBA" id="ARBA00023180"/>
    </source>
</evidence>
<feature type="transmembrane region" description="Helical" evidence="12">
    <location>
        <begin position="729"/>
        <end position="753"/>
    </location>
</feature>
<gene>
    <name evidence="15" type="ORF">BRARA_H00964</name>
</gene>
<dbReference type="SUPFAM" id="SSF52047">
    <property type="entry name" value="RNI-like"/>
    <property type="match status" value="1"/>
</dbReference>
<dbReference type="InterPro" id="IPR003591">
    <property type="entry name" value="Leu-rich_rpt_typical-subtyp"/>
</dbReference>
<evidence type="ECO:0000256" key="8">
    <source>
        <dbReference type="ARBA" id="ARBA00022989"/>
    </source>
</evidence>
<dbReference type="AlphaFoldDB" id="A0A397Y9S2"/>
<evidence type="ECO:0000256" key="12">
    <source>
        <dbReference type="SAM" id="Phobius"/>
    </source>
</evidence>
<dbReference type="FunFam" id="3.80.10.10:FF:000213">
    <property type="entry name" value="Tyrosine-sulfated glycopeptide receptor 1"/>
    <property type="match status" value="1"/>
</dbReference>
<feature type="domain" description="Leucine-rich repeat-containing N-terminal plant-type" evidence="14">
    <location>
        <begin position="38"/>
        <end position="80"/>
    </location>
</feature>
<dbReference type="PANTHER" id="PTHR48063:SF35">
    <property type="entry name" value="RECEPTOR-LIKE PROTEIN 12"/>
    <property type="match status" value="1"/>
</dbReference>
<accession>A0A397Y9S2</accession>
<dbReference type="Pfam" id="PF08263">
    <property type="entry name" value="LRRNT_2"/>
    <property type="match status" value="1"/>
</dbReference>
<dbReference type="SUPFAM" id="SSF52058">
    <property type="entry name" value="L domain-like"/>
    <property type="match status" value="2"/>
</dbReference>
<dbReference type="InterPro" id="IPR001611">
    <property type="entry name" value="Leu-rich_rpt"/>
</dbReference>
<feature type="signal peptide" evidence="13">
    <location>
        <begin position="1"/>
        <end position="29"/>
    </location>
</feature>
<evidence type="ECO:0000256" key="2">
    <source>
        <dbReference type="ARBA" id="ARBA00009592"/>
    </source>
</evidence>
<dbReference type="GO" id="GO:0005886">
    <property type="term" value="C:plasma membrane"/>
    <property type="evidence" value="ECO:0007669"/>
    <property type="project" value="UniProtKB-SubCell"/>
</dbReference>
<keyword evidence="5 12" id="KW-0812">Transmembrane</keyword>
<keyword evidence="3" id="KW-1003">Cell membrane</keyword>
<feature type="chain" id="PRO_5017352523" description="Leucine-rich repeat-containing N-terminal plant-type domain-containing protein" evidence="13">
    <location>
        <begin position="30"/>
        <end position="762"/>
    </location>
</feature>
<proteinExistence type="inferred from homology"/>
<evidence type="ECO:0000256" key="4">
    <source>
        <dbReference type="ARBA" id="ARBA00022614"/>
    </source>
</evidence>
<evidence type="ECO:0000313" key="15">
    <source>
        <dbReference type="EMBL" id="RID50219.1"/>
    </source>
</evidence>
<keyword evidence="11" id="KW-0325">Glycoprotein</keyword>
<dbReference type="Pfam" id="PF00560">
    <property type="entry name" value="LRR_1"/>
    <property type="match status" value="8"/>
</dbReference>
<evidence type="ECO:0000256" key="1">
    <source>
        <dbReference type="ARBA" id="ARBA00004251"/>
    </source>
</evidence>
<dbReference type="PANTHER" id="PTHR48063">
    <property type="entry name" value="LRR RECEPTOR-LIKE KINASE"/>
    <property type="match status" value="1"/>
</dbReference>
<evidence type="ECO:0000256" key="13">
    <source>
        <dbReference type="SAM" id="SignalP"/>
    </source>
</evidence>
<keyword evidence="6 13" id="KW-0732">Signal</keyword>
<dbReference type="Proteomes" id="UP000264353">
    <property type="component" value="Chromosome A8"/>
</dbReference>
<keyword evidence="4" id="KW-0433">Leucine-rich repeat</keyword>
<dbReference type="EMBL" id="CM010635">
    <property type="protein sequence ID" value="RID50219.1"/>
    <property type="molecule type" value="Genomic_DNA"/>
</dbReference>
<keyword evidence="9 12" id="KW-0472">Membrane</keyword>
<comment type="similarity">
    <text evidence="2">Belongs to the RLP family.</text>
</comment>